<dbReference type="OrthoDB" id="8069261at2759"/>
<dbReference type="RefSeq" id="XP_011290562.2">
    <property type="nucleotide sequence ID" value="XM_011292260.3"/>
</dbReference>
<dbReference type="KEGG" id="mde:105261513"/>
<evidence type="ECO:0000313" key="2">
    <source>
        <dbReference type="EnsemblMetazoa" id="MDOA016643-PA"/>
    </source>
</evidence>
<dbReference type="AlphaFoldDB" id="A0A1I8NKH9"/>
<gene>
    <name evidence="2" type="primary">105261513</name>
</gene>
<sequence>MKVLACVLVLAVTSAQAGFWPNGNQVGVFQGGDAQVDLTTKVVVDTQPAEQHPVYHHAEASAVADIGFVDNHHGVAADDVRNAPTVKIIQHEPIHQIEPVHHVTRVLHHEPHHFLHYTNPVVDHHVIHSNHNSNEHRNAADLHYNELHHGDAAHHGEVYHSDVFHNSGTYGNSGIVHHAVVSDNNPAVVFHADIHKHSAIIHHVKPVRQHKDAIVTKIWPAKKLWTLRKGLW</sequence>
<dbReference type="VEuPathDB" id="VectorBase:MDOMA2_015170"/>
<feature type="signal peptide" evidence="1">
    <location>
        <begin position="1"/>
        <end position="17"/>
    </location>
</feature>
<dbReference type="EnsemblMetazoa" id="MDOA016643-RA">
    <property type="protein sequence ID" value="MDOA016643-PA"/>
    <property type="gene ID" value="MDOA016643"/>
</dbReference>
<dbReference type="VEuPathDB" id="VectorBase:MDOA016643"/>
<reference evidence="2" key="1">
    <citation type="submission" date="2020-05" db="UniProtKB">
        <authorList>
            <consortium name="EnsemblMetazoa"/>
        </authorList>
    </citation>
    <scope>IDENTIFICATION</scope>
    <source>
        <strain evidence="2">Aabys</strain>
    </source>
</reference>
<organism evidence="2">
    <name type="scientific">Musca domestica</name>
    <name type="common">House fly</name>
    <dbReference type="NCBI Taxonomy" id="7370"/>
    <lineage>
        <taxon>Eukaryota</taxon>
        <taxon>Metazoa</taxon>
        <taxon>Ecdysozoa</taxon>
        <taxon>Arthropoda</taxon>
        <taxon>Hexapoda</taxon>
        <taxon>Insecta</taxon>
        <taxon>Pterygota</taxon>
        <taxon>Neoptera</taxon>
        <taxon>Endopterygota</taxon>
        <taxon>Diptera</taxon>
        <taxon>Brachycera</taxon>
        <taxon>Muscomorpha</taxon>
        <taxon>Muscoidea</taxon>
        <taxon>Muscidae</taxon>
        <taxon>Musca</taxon>
    </lineage>
</organism>
<keyword evidence="1" id="KW-0732">Signal</keyword>
<accession>A0A1I8NKH9</accession>
<evidence type="ECO:0000256" key="1">
    <source>
        <dbReference type="SAM" id="SignalP"/>
    </source>
</evidence>
<feature type="chain" id="PRO_5044561909" description="Cuticle protein" evidence="1">
    <location>
        <begin position="18"/>
        <end position="232"/>
    </location>
</feature>
<evidence type="ECO:0008006" key="3">
    <source>
        <dbReference type="Google" id="ProtNLM"/>
    </source>
</evidence>
<name>A0A1I8NKH9_MUSDO</name>
<protein>
    <recommendedName>
        <fullName evidence="3">Cuticle protein</fullName>
    </recommendedName>
</protein>
<proteinExistence type="predicted"/>